<name>A0ABY7E5P1_MYAAR</name>
<evidence type="ECO:0000256" key="1">
    <source>
        <dbReference type="SAM" id="MobiDB-lite"/>
    </source>
</evidence>
<keyword evidence="4" id="KW-1185">Reference proteome</keyword>
<organism evidence="3 4">
    <name type="scientific">Mya arenaria</name>
    <name type="common">Soft-shell clam</name>
    <dbReference type="NCBI Taxonomy" id="6604"/>
    <lineage>
        <taxon>Eukaryota</taxon>
        <taxon>Metazoa</taxon>
        <taxon>Spiralia</taxon>
        <taxon>Lophotrochozoa</taxon>
        <taxon>Mollusca</taxon>
        <taxon>Bivalvia</taxon>
        <taxon>Autobranchia</taxon>
        <taxon>Heteroconchia</taxon>
        <taxon>Euheterodonta</taxon>
        <taxon>Imparidentia</taxon>
        <taxon>Neoheterodontei</taxon>
        <taxon>Myida</taxon>
        <taxon>Myoidea</taxon>
        <taxon>Myidae</taxon>
        <taxon>Mya</taxon>
    </lineage>
</organism>
<accession>A0ABY7E5P1</accession>
<feature type="domain" description="SCP" evidence="2">
    <location>
        <begin position="255"/>
        <end position="348"/>
    </location>
</feature>
<dbReference type="InterPro" id="IPR001283">
    <property type="entry name" value="CRISP-related"/>
</dbReference>
<feature type="compositionally biased region" description="Basic and acidic residues" evidence="1">
    <location>
        <begin position="395"/>
        <end position="417"/>
    </location>
</feature>
<dbReference type="PANTHER" id="PTHR10334">
    <property type="entry name" value="CYSTEINE-RICH SECRETORY PROTEIN-RELATED"/>
    <property type="match status" value="1"/>
</dbReference>
<feature type="region of interest" description="Disordered" evidence="1">
    <location>
        <begin position="555"/>
        <end position="574"/>
    </location>
</feature>
<evidence type="ECO:0000313" key="4">
    <source>
        <dbReference type="Proteomes" id="UP001164746"/>
    </source>
</evidence>
<feature type="region of interest" description="Disordered" evidence="1">
    <location>
        <begin position="376"/>
        <end position="429"/>
    </location>
</feature>
<proteinExistence type="predicted"/>
<dbReference type="InterPro" id="IPR035940">
    <property type="entry name" value="CAP_sf"/>
</dbReference>
<dbReference type="EMBL" id="CP111016">
    <property type="protein sequence ID" value="WAR05358.1"/>
    <property type="molecule type" value="Genomic_DNA"/>
</dbReference>
<reference evidence="3" key="1">
    <citation type="submission" date="2022-11" db="EMBL/GenBank/DDBJ databases">
        <title>Centuries of genome instability and evolution in soft-shell clam transmissible cancer (bioRxiv).</title>
        <authorList>
            <person name="Hart S.F.M."/>
            <person name="Yonemitsu M.A."/>
            <person name="Giersch R.M."/>
            <person name="Beal B.F."/>
            <person name="Arriagada G."/>
            <person name="Davis B.W."/>
            <person name="Ostrander E.A."/>
            <person name="Goff S.P."/>
            <person name="Metzger M.J."/>
        </authorList>
    </citation>
    <scope>NUCLEOTIDE SEQUENCE</scope>
    <source>
        <strain evidence="3">MELC-2E11</strain>
        <tissue evidence="3">Siphon/mantle</tissue>
    </source>
</reference>
<protein>
    <submittedName>
        <fullName evidence="3">GAPR1-like protein</fullName>
    </submittedName>
</protein>
<feature type="compositionally biased region" description="Polar residues" evidence="1">
    <location>
        <begin position="418"/>
        <end position="429"/>
    </location>
</feature>
<feature type="compositionally biased region" description="Polar residues" evidence="1">
    <location>
        <begin position="379"/>
        <end position="394"/>
    </location>
</feature>
<sequence length="574" mass="64793">MDAGLLNSDTSIAEDVLGIQKSLDDLKDNLCLQQDVVARDFETRLRHAYDDVITDINQIRDRVNCLGSGYASESELLSCNPKRSNKTNANEFKYKKNKVKKSNLRYSRSVDFSETIDLTDGLKRFIPIERRFGQSLRSLCASSVSIWSSVKCRAHVPGYGCCFHGDGKTLPYRSYTPWYAERRVRSVSTASFDSVLDHDCPWSSCDDVTDDNAFCDVSHDWRVKVAPHMWEGWPVPGVGPCELEKARMLLKRFKEMKHEILVAHNECRKLHGSREVVKSKSLSRDAQRWAEAVAARGYAQYSDTSGTSNFTQLIWKSTTEIGVGISKFPYHDTLVVVVQYSPPGNHNIPKEFQENVCPPKPIRGPKELKENICPPIHTSAPNEFQKNASPSTQSEKQKASEKIECVPKHKHTPKECQENTNPSKHTGVSKQYQNNLKRNQQIQEPKQYHASGIETIANESDRQDLAKENTNEEKERIENIAERENSIDHVGFEPAVFDKAQPEDNASLITRTTGFSTVKNDNVFVNSDSARDKATPMTGEHNDGVISCMKNAIKNAPIDGESPTKPRRKRIVTF</sequence>
<dbReference type="SMART" id="SM00198">
    <property type="entry name" value="SCP"/>
    <property type="match status" value="1"/>
</dbReference>
<evidence type="ECO:0000259" key="2">
    <source>
        <dbReference type="SMART" id="SM00198"/>
    </source>
</evidence>
<dbReference type="Proteomes" id="UP001164746">
    <property type="component" value="Chromosome 5"/>
</dbReference>
<dbReference type="Gene3D" id="3.40.33.10">
    <property type="entry name" value="CAP"/>
    <property type="match status" value="1"/>
</dbReference>
<dbReference type="SUPFAM" id="SSF55797">
    <property type="entry name" value="PR-1-like"/>
    <property type="match status" value="1"/>
</dbReference>
<gene>
    <name evidence="3" type="ORF">MAR_020727</name>
</gene>
<evidence type="ECO:0000313" key="3">
    <source>
        <dbReference type="EMBL" id="WAR05358.1"/>
    </source>
</evidence>
<dbReference type="InterPro" id="IPR014044">
    <property type="entry name" value="CAP_dom"/>
</dbReference>
<feature type="compositionally biased region" description="Basic residues" evidence="1">
    <location>
        <begin position="565"/>
        <end position="574"/>
    </location>
</feature>